<evidence type="ECO:0000256" key="5">
    <source>
        <dbReference type="ARBA" id="ARBA00022679"/>
    </source>
</evidence>
<keyword evidence="5" id="KW-0808">Transferase</keyword>
<dbReference type="EC" id="2.5.1.87" evidence="4"/>
<dbReference type="Proteomes" id="UP000095038">
    <property type="component" value="Unassembled WGS sequence"/>
</dbReference>
<evidence type="ECO:0000256" key="1">
    <source>
        <dbReference type="ARBA" id="ARBA00001946"/>
    </source>
</evidence>
<comment type="catalytic activity">
    <reaction evidence="7">
        <text>n isopentenyl diphosphate + (2E,6E)-farnesyl diphosphate = a di-trans,poly-cis-polyprenyl diphosphate + n diphosphate</text>
        <dbReference type="Rhea" id="RHEA:53008"/>
        <dbReference type="Rhea" id="RHEA-COMP:19494"/>
        <dbReference type="ChEBI" id="CHEBI:33019"/>
        <dbReference type="ChEBI" id="CHEBI:128769"/>
        <dbReference type="ChEBI" id="CHEBI:136960"/>
        <dbReference type="ChEBI" id="CHEBI:175763"/>
        <dbReference type="EC" id="2.5.1.87"/>
    </reaction>
</comment>
<feature type="transmembrane region" description="Helical" evidence="9">
    <location>
        <begin position="96"/>
        <end position="117"/>
    </location>
</feature>
<keyword evidence="6" id="KW-0460">Magnesium</keyword>
<sequence length="500" mass="56786">MDESLYQVDNQVDNPVNNPVDDQINESQNESLKKTEIKQENYLGLYFNSILNQIYAVYTPEQIQASLYFVFFSLAFFFLNLYLFVKETLGIFIESFSHYLVATFNALNISLGFPSPFKVSSLLSIPKILSFLNPSNISSNFSKNSLNPFLTNLYSLHSNLVEAITSQFLATIVPLNYISVQKALLPTSDNSLPDHISIILSKNKRVASPPDNIQDPEMNSSGNWTIPETPENLKAVYSNYNHFVAESEFKASEKIRILTETATIASWCSALKIKTLSIYEQSGDAWENVDHVSNVIAADLKALYGKSKHPSVKIVNFNSGETYFILPDAGVTPAPTANYNRSTTKNENENKNGKENGKENKNENENENENEKEKENEKSNSPQISISDLIFTELTLILLSKKDGMEHFATFTRSLINQNISSEAKVDQLINSEINRYRNIKPDIILKPNPNRRNFPNSLLNFPLITDDTKTLFYARNENLTFNFFIRGIRYYLKANNDQE</sequence>
<dbReference type="PANTHER" id="PTHR21528:SF0">
    <property type="entry name" value="DEHYDRODOLICHYL DIPHOSPHATE SYNTHASE COMPLEX SUBUNIT NUS1"/>
    <property type="match status" value="1"/>
</dbReference>
<comment type="cofactor">
    <cofactor evidence="1">
        <name>Mg(2+)</name>
        <dbReference type="ChEBI" id="CHEBI:18420"/>
    </cofactor>
</comment>
<dbReference type="InParanoid" id="A0A1D2VAD9"/>
<evidence type="ECO:0000256" key="2">
    <source>
        <dbReference type="ARBA" id="ARBA00004922"/>
    </source>
</evidence>
<evidence type="ECO:0000313" key="11">
    <source>
        <dbReference type="Proteomes" id="UP000095038"/>
    </source>
</evidence>
<keyword evidence="9" id="KW-0472">Membrane</keyword>
<evidence type="ECO:0000256" key="7">
    <source>
        <dbReference type="ARBA" id="ARBA00047353"/>
    </source>
</evidence>
<comment type="similarity">
    <text evidence="3">Belongs to the UPP synthase family.</text>
</comment>
<keyword evidence="9" id="KW-0812">Transmembrane</keyword>
<reference evidence="11" key="1">
    <citation type="submission" date="2016-05" db="EMBL/GenBank/DDBJ databases">
        <title>Comparative genomics of biotechnologically important yeasts.</title>
        <authorList>
            <consortium name="DOE Joint Genome Institute"/>
            <person name="Riley R."/>
            <person name="Haridas S."/>
            <person name="Wolfe K.H."/>
            <person name="Lopes M.R."/>
            <person name="Hittinger C.T."/>
            <person name="Goker M."/>
            <person name="Salamov A."/>
            <person name="Wisecaver J."/>
            <person name="Long T.M."/>
            <person name="Aerts A.L."/>
            <person name="Barry K."/>
            <person name="Choi C."/>
            <person name="Clum A."/>
            <person name="Coughlan A.Y."/>
            <person name="Deshpande S."/>
            <person name="Douglass A.P."/>
            <person name="Hanson S.J."/>
            <person name="Klenk H.-P."/>
            <person name="Labutti K."/>
            <person name="Lapidus A."/>
            <person name="Lindquist E."/>
            <person name="Lipzen A."/>
            <person name="Meier-Kolthoff J.P."/>
            <person name="Ohm R.A."/>
            <person name="Otillar R.P."/>
            <person name="Pangilinan J."/>
            <person name="Peng Y."/>
            <person name="Rokas A."/>
            <person name="Rosa C.A."/>
            <person name="Scheuner C."/>
            <person name="Sibirny A.A."/>
            <person name="Slot J.C."/>
            <person name="Stielow J.B."/>
            <person name="Sun H."/>
            <person name="Kurtzman C.P."/>
            <person name="Blackwell M."/>
            <person name="Grigoriev I.V."/>
            <person name="Jeffries T.W."/>
        </authorList>
    </citation>
    <scope>NUCLEOTIDE SEQUENCE [LARGE SCALE GENOMIC DNA]</scope>
    <source>
        <strain evidence="11">DSM 1968</strain>
    </source>
</reference>
<evidence type="ECO:0000256" key="6">
    <source>
        <dbReference type="ARBA" id="ARBA00022842"/>
    </source>
</evidence>
<dbReference type="GO" id="GO:0045547">
    <property type="term" value="F:ditrans,polycis-polyprenyl diphosphate synthase [(2E,6E)-farnesyl diphosphate specific] activity"/>
    <property type="evidence" value="ECO:0007669"/>
    <property type="project" value="UniProtKB-EC"/>
</dbReference>
<dbReference type="PANTHER" id="PTHR21528">
    <property type="entry name" value="DEHYDRODOLICHYL DIPHOSPHATE SYNTHASE COMPLEX SUBUNIT NUS1"/>
    <property type="match status" value="1"/>
</dbReference>
<feature type="region of interest" description="Disordered" evidence="8">
    <location>
        <begin position="335"/>
        <end position="381"/>
    </location>
</feature>
<comment type="pathway">
    <text evidence="2">Protein modification; protein glycosylation.</text>
</comment>
<dbReference type="GO" id="GO:0005789">
    <property type="term" value="C:endoplasmic reticulum membrane"/>
    <property type="evidence" value="ECO:0007669"/>
    <property type="project" value="TreeGrafter"/>
</dbReference>
<proteinExistence type="inferred from homology"/>
<dbReference type="STRING" id="1344418.A0A1D2VAD9"/>
<feature type="region of interest" description="Disordered" evidence="8">
    <location>
        <begin position="1"/>
        <end position="24"/>
    </location>
</feature>
<name>A0A1D2VAD9_9ASCO</name>
<gene>
    <name evidence="10" type="ORF">ASCRUDRAFT_9982</name>
</gene>
<feature type="transmembrane region" description="Helical" evidence="9">
    <location>
        <begin position="65"/>
        <end position="84"/>
    </location>
</feature>
<feature type="compositionally biased region" description="Low complexity" evidence="8">
    <location>
        <begin position="7"/>
        <end position="22"/>
    </location>
</feature>
<evidence type="ECO:0000256" key="3">
    <source>
        <dbReference type="ARBA" id="ARBA00005432"/>
    </source>
</evidence>
<dbReference type="RefSeq" id="XP_020044935.1">
    <property type="nucleotide sequence ID" value="XM_020195286.1"/>
</dbReference>
<feature type="compositionally biased region" description="Basic and acidic residues" evidence="8">
    <location>
        <begin position="344"/>
        <end position="378"/>
    </location>
</feature>
<dbReference type="InterPro" id="IPR038887">
    <property type="entry name" value="Nus1/NgBR"/>
</dbReference>
<dbReference type="AlphaFoldDB" id="A0A1D2VAD9"/>
<evidence type="ECO:0000313" key="10">
    <source>
        <dbReference type="EMBL" id="ODV58628.1"/>
    </source>
</evidence>
<dbReference type="OrthoDB" id="4096851at2759"/>
<evidence type="ECO:0000256" key="8">
    <source>
        <dbReference type="SAM" id="MobiDB-lite"/>
    </source>
</evidence>
<evidence type="ECO:0000256" key="9">
    <source>
        <dbReference type="SAM" id="Phobius"/>
    </source>
</evidence>
<dbReference type="GO" id="GO:1904423">
    <property type="term" value="C:dehydrodolichyl diphosphate synthase complex"/>
    <property type="evidence" value="ECO:0007669"/>
    <property type="project" value="InterPro"/>
</dbReference>
<organism evidence="10 11">
    <name type="scientific">Ascoidea rubescens DSM 1968</name>
    <dbReference type="NCBI Taxonomy" id="1344418"/>
    <lineage>
        <taxon>Eukaryota</taxon>
        <taxon>Fungi</taxon>
        <taxon>Dikarya</taxon>
        <taxon>Ascomycota</taxon>
        <taxon>Saccharomycotina</taxon>
        <taxon>Saccharomycetes</taxon>
        <taxon>Ascoideaceae</taxon>
        <taxon>Ascoidea</taxon>
    </lineage>
</organism>
<keyword evidence="11" id="KW-1185">Reference proteome</keyword>
<dbReference type="GeneID" id="30968922"/>
<accession>A0A1D2VAD9</accession>
<protein>
    <recommendedName>
        <fullName evidence="4">ditrans,polycis-polyprenyl diphosphate synthase [(2E,6E)-farnesyldiphosphate specific]</fullName>
        <ecNumber evidence="4">2.5.1.87</ecNumber>
    </recommendedName>
</protein>
<evidence type="ECO:0000256" key="4">
    <source>
        <dbReference type="ARBA" id="ARBA00012596"/>
    </source>
</evidence>
<dbReference type="EMBL" id="KV454490">
    <property type="protein sequence ID" value="ODV58628.1"/>
    <property type="molecule type" value="Genomic_DNA"/>
</dbReference>
<keyword evidence="9" id="KW-1133">Transmembrane helix</keyword>